<reference evidence="1 2" key="1">
    <citation type="submission" date="2023-07" db="EMBL/GenBank/DDBJ databases">
        <title>Sequencing the genomes of 1000 actinobacteria strains.</title>
        <authorList>
            <person name="Klenk H.-P."/>
        </authorList>
    </citation>
    <scope>NUCLEOTIDE SEQUENCE [LARGE SCALE GENOMIC DNA]</scope>
    <source>
        <strain evidence="1 2">DSM 14785</strain>
    </source>
</reference>
<comment type="caution">
    <text evidence="1">The sequence shown here is derived from an EMBL/GenBank/DDBJ whole genome shotgun (WGS) entry which is preliminary data.</text>
</comment>
<dbReference type="RefSeq" id="WP_156441968.1">
    <property type="nucleotide sequence ID" value="NZ_JAUSVM010000001.1"/>
</dbReference>
<evidence type="ECO:0000313" key="2">
    <source>
        <dbReference type="Proteomes" id="UP001240250"/>
    </source>
</evidence>
<gene>
    <name evidence="1" type="ORF">JO380_000669</name>
</gene>
<organism evidence="1 2">
    <name type="scientific">Cellulomonas iranensis</name>
    <dbReference type="NCBI Taxonomy" id="76862"/>
    <lineage>
        <taxon>Bacteria</taxon>
        <taxon>Bacillati</taxon>
        <taxon>Actinomycetota</taxon>
        <taxon>Actinomycetes</taxon>
        <taxon>Micrococcales</taxon>
        <taxon>Cellulomonadaceae</taxon>
        <taxon>Cellulomonas</taxon>
    </lineage>
</organism>
<proteinExistence type="predicted"/>
<name>A0ABU0GG63_9CELL</name>
<sequence length="56" mass="6307">MGVTLREIVVEALAAAHRASEPWVEHAVVTFEHAPTEAERAEGLRRFLKRRRADGL</sequence>
<protein>
    <submittedName>
        <fullName evidence="1">Uncharacterized protein</fullName>
    </submittedName>
</protein>
<evidence type="ECO:0000313" key="1">
    <source>
        <dbReference type="EMBL" id="MDQ0424288.1"/>
    </source>
</evidence>
<dbReference type="Proteomes" id="UP001240250">
    <property type="component" value="Unassembled WGS sequence"/>
</dbReference>
<keyword evidence="2" id="KW-1185">Reference proteome</keyword>
<dbReference type="EMBL" id="JAUSVM010000001">
    <property type="protein sequence ID" value="MDQ0424288.1"/>
    <property type="molecule type" value="Genomic_DNA"/>
</dbReference>
<accession>A0ABU0GG63</accession>